<dbReference type="AlphaFoldDB" id="A0A1R2BEM5"/>
<feature type="region of interest" description="Disordered" evidence="1">
    <location>
        <begin position="798"/>
        <end position="916"/>
    </location>
</feature>
<feature type="compositionally biased region" description="Low complexity" evidence="1">
    <location>
        <begin position="899"/>
        <end position="916"/>
    </location>
</feature>
<sequence>MDNCSIQGCRAKVAVICKGSHPPTTFCNDHFTLHQNEPGAHEIVESKQVEISTRSNTYKIESGNQGQAYLVFHFQQAGFLLTFNTVDIHLPKDFKAALDKITQGFTTDVCSLETGKFEDLELKTKIYLEALRKIIYNIELKENILREIITGAYNSLHSRIESFLSSGLIDLLNEAEKSHNMPKSARKRLIISLDLDTEKQRYIQKYFTVSDLNIEEMIEEFYNSFSCFIKDSDRFFSSRFKDFNKMFKQEKIKITEETKKTLQERLSSYYDMEAYIRAGLFTLKITNPGPIIKVSGDWIMIACLILQKASCTLVGIVEISDDEMLIGVTIGNESFIIYYSLTSTSIALAFSSVSFIIASGSTPDAIIIAQNYPKSIDLYKLKLGKLEHSNKYDFKLQSNEQIIGLAYIKDMDKAVFICNNNTLNSKVLSVAQRVNISLKNDTEKLHCLEYYKEKKIICLKTVRNIRFYSEHLQPINVIEIPGSTFACINNGNKEAYFLILGGENLSEIRADFGYNSADKEQVNVRNTFENFEECKYSRSHDFSIVPSQKNKYIGNVNKKFGVPDNQPQFRNMLIKPSQDLIPSHINLVPEIKKTSNVIPSPFMPGKIFQKLIDIPLPPKLMNTEPPFSDSPNRIMQKPKTEKLIFMPGGSGPFPIPNLVTSQLEQNIKKSNEDESLGTHINLLNDKLTQSQGDINNNSDDSDKSSDFRNDIRIYKKNERKLPSSIPMPDKVYVPEGISVLPALKPGSPKTPGLPIPSMPGGSTQYPPIPSPSIPLMPGGSTKNPPIPNPPILLMPGGSTKIPPIPNPPNLSMPGGLNKIPPIPNPPNLSMPGGSARNPPISNPPIPSMPGGSHPSSPILSMPGGLLPDPPIPSMRSKPPTSLKGADKNIHVKKNKKSSNSKSSDSSSSSSSSSDIR</sequence>
<keyword evidence="3" id="KW-1185">Reference proteome</keyword>
<evidence type="ECO:0000256" key="1">
    <source>
        <dbReference type="SAM" id="MobiDB-lite"/>
    </source>
</evidence>
<evidence type="ECO:0000313" key="3">
    <source>
        <dbReference type="Proteomes" id="UP000187209"/>
    </source>
</evidence>
<proteinExistence type="predicted"/>
<feature type="region of interest" description="Disordered" evidence="1">
    <location>
        <begin position="743"/>
        <end position="786"/>
    </location>
</feature>
<dbReference type="EMBL" id="MPUH01000703">
    <property type="protein sequence ID" value="OMJ75222.1"/>
    <property type="molecule type" value="Genomic_DNA"/>
</dbReference>
<gene>
    <name evidence="2" type="ORF">SteCoe_25700</name>
</gene>
<accession>A0A1R2BEM5</accession>
<organism evidence="2 3">
    <name type="scientific">Stentor coeruleus</name>
    <dbReference type="NCBI Taxonomy" id="5963"/>
    <lineage>
        <taxon>Eukaryota</taxon>
        <taxon>Sar</taxon>
        <taxon>Alveolata</taxon>
        <taxon>Ciliophora</taxon>
        <taxon>Postciliodesmatophora</taxon>
        <taxon>Heterotrichea</taxon>
        <taxon>Heterotrichida</taxon>
        <taxon>Stentoridae</taxon>
        <taxon>Stentor</taxon>
    </lineage>
</organism>
<comment type="caution">
    <text evidence="2">The sequence shown here is derived from an EMBL/GenBank/DDBJ whole genome shotgun (WGS) entry which is preliminary data.</text>
</comment>
<reference evidence="2 3" key="1">
    <citation type="submission" date="2016-11" db="EMBL/GenBank/DDBJ databases">
        <title>The macronuclear genome of Stentor coeruleus: a giant cell with tiny introns.</title>
        <authorList>
            <person name="Slabodnick M."/>
            <person name="Ruby J.G."/>
            <person name="Reiff S.B."/>
            <person name="Swart E.C."/>
            <person name="Gosai S."/>
            <person name="Prabakaran S."/>
            <person name="Witkowska E."/>
            <person name="Larue G.E."/>
            <person name="Fisher S."/>
            <person name="Freeman R.M."/>
            <person name="Gunawardena J."/>
            <person name="Chu W."/>
            <person name="Stover N.A."/>
            <person name="Gregory B.D."/>
            <person name="Nowacki M."/>
            <person name="Derisi J."/>
            <person name="Roy S.W."/>
            <person name="Marshall W.F."/>
            <person name="Sood P."/>
        </authorList>
    </citation>
    <scope>NUCLEOTIDE SEQUENCE [LARGE SCALE GENOMIC DNA]</scope>
    <source>
        <strain evidence="2">WM001</strain>
    </source>
</reference>
<protein>
    <submittedName>
        <fullName evidence="2">Uncharacterized protein</fullName>
    </submittedName>
</protein>
<name>A0A1R2BEM5_9CILI</name>
<feature type="compositionally biased region" description="Low complexity" evidence="1">
    <location>
        <begin position="848"/>
        <end position="858"/>
    </location>
</feature>
<evidence type="ECO:0000313" key="2">
    <source>
        <dbReference type="EMBL" id="OMJ75222.1"/>
    </source>
</evidence>
<dbReference type="Proteomes" id="UP000187209">
    <property type="component" value="Unassembled WGS sequence"/>
</dbReference>
<feature type="region of interest" description="Disordered" evidence="1">
    <location>
        <begin position="687"/>
        <end position="708"/>
    </location>
</feature>